<feature type="domain" description="HTH lacI-type" evidence="5">
    <location>
        <begin position="2"/>
        <end position="56"/>
    </location>
</feature>
<keyword evidence="3" id="KW-0238">DNA-binding</keyword>
<dbReference type="PANTHER" id="PTHR30146">
    <property type="entry name" value="LACI-RELATED TRANSCRIPTIONAL REPRESSOR"/>
    <property type="match status" value="1"/>
</dbReference>
<sequence>MASIKDVSKLAGVSWMTVSRAINSPEKVKPDTLRRVNEAIKTLNYTPDHSAKKMRAKGVQGYQDTTIGVLALEVATTPFSVGINHSIEQTALAQGWNSLIFNTFDAAPSDETVDRILSHKPTGIVFATMGLREVVVPERLKELPLVLANCFTKDSSIPSYVPDDQLGQFHGIQHLLAKGYKKPLFIMLNQSLPAVTLRQQGIKQAVPDLEIYRWRYMNDPCDYHDTITIIDNALAENYDFDCIVCGNDRVALVAYMHLHRIGKAIPEDVAILGYDNMDEIADLFVPGLTTIELPHHELGRQAALHIIEKRKETGLIKLPCPLIERESI</sequence>
<evidence type="ECO:0000256" key="3">
    <source>
        <dbReference type="ARBA" id="ARBA00023125"/>
    </source>
</evidence>
<dbReference type="SMART" id="SM00354">
    <property type="entry name" value="HTH_LACI"/>
    <property type="match status" value="1"/>
</dbReference>
<comment type="caution">
    <text evidence="6">The sequence shown here is derived from an EMBL/GenBank/DDBJ whole genome shotgun (WGS) entry which is preliminary data.</text>
</comment>
<dbReference type="GO" id="GO:0000976">
    <property type="term" value="F:transcription cis-regulatory region binding"/>
    <property type="evidence" value="ECO:0007669"/>
    <property type="project" value="TreeGrafter"/>
</dbReference>
<evidence type="ECO:0000256" key="1">
    <source>
        <dbReference type="ARBA" id="ARBA00022491"/>
    </source>
</evidence>
<dbReference type="CDD" id="cd06288">
    <property type="entry name" value="PBP1_sucrose_transcription_regulator"/>
    <property type="match status" value="1"/>
</dbReference>
<evidence type="ECO:0000313" key="6">
    <source>
        <dbReference type="EMBL" id="GAL35638.1"/>
    </source>
</evidence>
<dbReference type="Proteomes" id="UP000029224">
    <property type="component" value="Unassembled WGS sequence"/>
</dbReference>
<dbReference type="GO" id="GO:0003700">
    <property type="term" value="F:DNA-binding transcription factor activity"/>
    <property type="evidence" value="ECO:0007669"/>
    <property type="project" value="TreeGrafter"/>
</dbReference>
<dbReference type="SUPFAM" id="SSF53822">
    <property type="entry name" value="Periplasmic binding protein-like I"/>
    <property type="match status" value="1"/>
</dbReference>
<dbReference type="InterPro" id="IPR010982">
    <property type="entry name" value="Lambda_DNA-bd_dom_sf"/>
</dbReference>
<keyword evidence="1" id="KW-0678">Repressor</keyword>
<dbReference type="InterPro" id="IPR028082">
    <property type="entry name" value="Peripla_BP_I"/>
</dbReference>
<accession>A0A090T8S0</accession>
<gene>
    <name evidence="6" type="ORF">JCM19240_485</name>
</gene>
<dbReference type="OrthoDB" id="9798934at2"/>
<reference evidence="6 7" key="1">
    <citation type="submission" date="2014-09" db="EMBL/GenBank/DDBJ databases">
        <title>Vibrio maritimus JCM 19240. (C210) whole genome shotgun sequence.</title>
        <authorList>
            <person name="Sawabe T."/>
            <person name="Meirelles P."/>
            <person name="Nakanishi M."/>
            <person name="Sayaka M."/>
            <person name="Hattori M."/>
            <person name="Ohkuma M."/>
        </authorList>
    </citation>
    <scope>NUCLEOTIDE SEQUENCE [LARGE SCALE GENOMIC DNA]</scope>
    <source>
        <strain evidence="6 7">JCM 19240</strain>
    </source>
</reference>
<organism evidence="6 7">
    <name type="scientific">Vibrio maritimus</name>
    <dbReference type="NCBI Taxonomy" id="990268"/>
    <lineage>
        <taxon>Bacteria</taxon>
        <taxon>Pseudomonadati</taxon>
        <taxon>Pseudomonadota</taxon>
        <taxon>Gammaproteobacteria</taxon>
        <taxon>Vibrionales</taxon>
        <taxon>Vibrionaceae</taxon>
        <taxon>Vibrio</taxon>
    </lineage>
</organism>
<dbReference type="Pfam" id="PF00532">
    <property type="entry name" value="Peripla_BP_1"/>
    <property type="match status" value="1"/>
</dbReference>
<dbReference type="Pfam" id="PF00356">
    <property type="entry name" value="LacI"/>
    <property type="match status" value="1"/>
</dbReference>
<keyword evidence="4" id="KW-0804">Transcription</keyword>
<keyword evidence="2" id="KW-0805">Transcription regulation</keyword>
<dbReference type="SUPFAM" id="SSF47413">
    <property type="entry name" value="lambda repressor-like DNA-binding domains"/>
    <property type="match status" value="1"/>
</dbReference>
<dbReference type="PANTHER" id="PTHR30146:SF151">
    <property type="entry name" value="HTH-TYPE TRANSCRIPTIONAL REPRESSOR CYTR"/>
    <property type="match status" value="1"/>
</dbReference>
<name>A0A090T8S0_9VIBR</name>
<dbReference type="InterPro" id="IPR001761">
    <property type="entry name" value="Peripla_BP/Lac1_sug-bd_dom"/>
</dbReference>
<evidence type="ECO:0000313" key="7">
    <source>
        <dbReference type="Proteomes" id="UP000029224"/>
    </source>
</evidence>
<proteinExistence type="predicted"/>
<dbReference type="InterPro" id="IPR000843">
    <property type="entry name" value="HTH_LacI"/>
</dbReference>
<dbReference type="Gene3D" id="1.10.260.40">
    <property type="entry name" value="lambda repressor-like DNA-binding domains"/>
    <property type="match status" value="1"/>
</dbReference>
<dbReference type="CDD" id="cd01392">
    <property type="entry name" value="HTH_LacI"/>
    <property type="match status" value="1"/>
</dbReference>
<keyword evidence="7" id="KW-1185">Reference proteome</keyword>
<dbReference type="PROSITE" id="PS50932">
    <property type="entry name" value="HTH_LACI_2"/>
    <property type="match status" value="1"/>
</dbReference>
<evidence type="ECO:0000256" key="4">
    <source>
        <dbReference type="ARBA" id="ARBA00023163"/>
    </source>
</evidence>
<protein>
    <submittedName>
        <fullName evidence="6">Sucrose specific transcriptional regulator CscR LacI family</fullName>
    </submittedName>
</protein>
<dbReference type="AlphaFoldDB" id="A0A090T8S0"/>
<evidence type="ECO:0000256" key="2">
    <source>
        <dbReference type="ARBA" id="ARBA00023015"/>
    </source>
</evidence>
<evidence type="ECO:0000259" key="5">
    <source>
        <dbReference type="PROSITE" id="PS50932"/>
    </source>
</evidence>
<reference evidence="6 7" key="2">
    <citation type="submission" date="2014-09" db="EMBL/GenBank/DDBJ databases">
        <authorList>
            <consortium name="NBRP consortium"/>
            <person name="Sawabe T."/>
            <person name="Meirelles P."/>
            <person name="Nakanishi M."/>
            <person name="Sayaka M."/>
            <person name="Hattori M."/>
            <person name="Ohkuma M."/>
        </authorList>
    </citation>
    <scope>NUCLEOTIDE SEQUENCE [LARGE SCALE GENOMIC DNA]</scope>
    <source>
        <strain evidence="6 7">JCM 19240</strain>
    </source>
</reference>
<dbReference type="EMBL" id="BBMT01000007">
    <property type="protein sequence ID" value="GAL35638.1"/>
    <property type="molecule type" value="Genomic_DNA"/>
</dbReference>
<dbReference type="Gene3D" id="3.40.50.2300">
    <property type="match status" value="2"/>
</dbReference>